<evidence type="ECO:0000313" key="2">
    <source>
        <dbReference type="EMBL" id="EGF82947.1"/>
    </source>
</evidence>
<evidence type="ECO:0008006" key="4">
    <source>
        <dbReference type="Google" id="ProtNLM"/>
    </source>
</evidence>
<dbReference type="PANTHER" id="PTHR46862:SF5">
    <property type="entry name" value="OS02G0170000 PROTEIN"/>
    <property type="match status" value="1"/>
</dbReference>
<gene>
    <name evidence="2" type="ORF">BATDEDRAFT_21194</name>
</gene>
<dbReference type="Pfam" id="PF01535">
    <property type="entry name" value="PPR"/>
    <property type="match status" value="1"/>
</dbReference>
<sequence length="528" mass="60556">MFEDFLANSLRITSQSDSTKTNKLPLYTKSSQSRTRHHDKPTNPTQLPVAETHHRNPQSINSNEPAPYLSKSIFSPSLDKLIDAINNHAYALAYRHFMALESIHPTPLSNLPPAYYSQLITAIQNNHQNIMGTRSRSMRLFRTIDIFSLMEKLGVPTKTVVSVLKCMYRTYSMQGDTARMEDTLLELERLGVDIAIFPIQSLLISGYVNAGDTKAAMSCFHSWRAKARYSTEPYHALISAYLHTRSSDQVEHVVSIMRLGDGTYPPIRLTHKTYSLVARHYYNMGEYKKMEQWLLEYMQLGYTVMDTSMYTLRVSASNQMGDYSQAKAILYQMRASGIPFEANTYIEEFIAYCGDKADMNHGTVWTLFNALRQKRNVNKRVLVSMGIWIGPVRSEKALMELSQAIHKHTAPFETTMIFLVNAYSYLGDDQSVIQLIKRLEYVQKERFNPNIYLQLLHAYKNDGKLHQAGVYANHLCEEGVWIGPETWHTLLVAAAKSDPLVSKQIEKWFEKWCHEKNDLDLSDMVKTT</sequence>
<feature type="region of interest" description="Disordered" evidence="1">
    <location>
        <begin position="14"/>
        <end position="66"/>
    </location>
</feature>
<evidence type="ECO:0000313" key="3">
    <source>
        <dbReference type="Proteomes" id="UP000007241"/>
    </source>
</evidence>
<dbReference type="InParanoid" id="F4NRM2"/>
<organism evidence="2 3">
    <name type="scientific">Batrachochytrium dendrobatidis (strain JAM81 / FGSC 10211)</name>
    <name type="common">Frog chytrid fungus</name>
    <dbReference type="NCBI Taxonomy" id="684364"/>
    <lineage>
        <taxon>Eukaryota</taxon>
        <taxon>Fungi</taxon>
        <taxon>Fungi incertae sedis</taxon>
        <taxon>Chytridiomycota</taxon>
        <taxon>Chytridiomycota incertae sedis</taxon>
        <taxon>Chytridiomycetes</taxon>
        <taxon>Rhizophydiales</taxon>
        <taxon>Rhizophydiales incertae sedis</taxon>
        <taxon>Batrachochytrium</taxon>
    </lineage>
</organism>
<dbReference type="Proteomes" id="UP000007241">
    <property type="component" value="Unassembled WGS sequence"/>
</dbReference>
<reference evidence="2 3" key="1">
    <citation type="submission" date="2009-12" db="EMBL/GenBank/DDBJ databases">
        <title>The draft genome of Batrachochytrium dendrobatidis.</title>
        <authorList>
            <consortium name="US DOE Joint Genome Institute (JGI-PGF)"/>
            <person name="Kuo A."/>
            <person name="Salamov A."/>
            <person name="Schmutz J."/>
            <person name="Lucas S."/>
            <person name="Pitluck S."/>
            <person name="Rosenblum E."/>
            <person name="Stajich J."/>
            <person name="Eisen M."/>
            <person name="Grigoriev I.V."/>
        </authorList>
    </citation>
    <scope>NUCLEOTIDE SEQUENCE [LARGE SCALE GENOMIC DNA]</scope>
    <source>
        <strain evidence="3">JAM81 / FGSC 10211</strain>
    </source>
</reference>
<dbReference type="RefSeq" id="XP_006675224.1">
    <property type="nucleotide sequence ID" value="XM_006675161.1"/>
</dbReference>
<dbReference type="GO" id="GO:0005739">
    <property type="term" value="C:mitochondrion"/>
    <property type="evidence" value="ECO:0000318"/>
    <property type="project" value="GO_Central"/>
</dbReference>
<dbReference type="OrthoDB" id="2183708at2759"/>
<protein>
    <recommendedName>
        <fullName evidence="4">Pentacotripeptide-repeat region of PRORP domain-containing protein</fullName>
    </recommendedName>
</protein>
<proteinExistence type="predicted"/>
<dbReference type="Gene3D" id="1.25.40.10">
    <property type="entry name" value="Tetratricopeptide repeat domain"/>
    <property type="match status" value="3"/>
</dbReference>
<keyword evidence="3" id="KW-1185">Reference proteome</keyword>
<evidence type="ECO:0000256" key="1">
    <source>
        <dbReference type="SAM" id="MobiDB-lite"/>
    </source>
</evidence>
<feature type="compositionally biased region" description="Polar residues" evidence="1">
    <location>
        <begin position="14"/>
        <end position="33"/>
    </location>
</feature>
<accession>F4NRM2</accession>
<dbReference type="InterPro" id="IPR011990">
    <property type="entry name" value="TPR-like_helical_dom_sf"/>
</dbReference>
<dbReference type="PANTHER" id="PTHR46862">
    <property type="entry name" value="OS07G0661900 PROTEIN"/>
    <property type="match status" value="1"/>
</dbReference>
<dbReference type="STRING" id="684364.F4NRM2"/>
<dbReference type="GeneID" id="18237591"/>
<dbReference type="InterPro" id="IPR002885">
    <property type="entry name" value="PPR_rpt"/>
</dbReference>
<dbReference type="AlphaFoldDB" id="F4NRM2"/>
<dbReference type="HOGENOM" id="CLU_515770_0_0_1"/>
<dbReference type="EMBL" id="GL882879">
    <property type="protein sequence ID" value="EGF82947.1"/>
    <property type="molecule type" value="Genomic_DNA"/>
</dbReference>
<name>F4NRM2_BATDJ</name>